<sequence length="43" mass="4643">MSNSDDLLVIPNTELSAPFTYSLTVLSGQPTMTDILLRSLSNS</sequence>
<reference evidence="1" key="2">
    <citation type="journal article" date="2015" name="Data Brief">
        <title>Shoot transcriptome of the giant reed, Arundo donax.</title>
        <authorList>
            <person name="Barrero R.A."/>
            <person name="Guerrero F.D."/>
            <person name="Moolhuijzen P."/>
            <person name="Goolsby J.A."/>
            <person name="Tidwell J."/>
            <person name="Bellgard S.E."/>
            <person name="Bellgard M.I."/>
        </authorList>
    </citation>
    <scope>NUCLEOTIDE SEQUENCE</scope>
    <source>
        <tissue evidence="1">Shoot tissue taken approximately 20 cm above the soil surface</tissue>
    </source>
</reference>
<dbReference type="EMBL" id="GBRH01193797">
    <property type="protein sequence ID" value="JAE04099.1"/>
    <property type="molecule type" value="Transcribed_RNA"/>
</dbReference>
<protein>
    <submittedName>
        <fullName evidence="1">Uncharacterized protein</fullName>
    </submittedName>
</protein>
<reference evidence="1" key="1">
    <citation type="submission" date="2014-09" db="EMBL/GenBank/DDBJ databases">
        <authorList>
            <person name="Magalhaes I.L.F."/>
            <person name="Oliveira U."/>
            <person name="Santos F.R."/>
            <person name="Vidigal T.H.D.A."/>
            <person name="Brescovit A.D."/>
            <person name="Santos A.J."/>
        </authorList>
    </citation>
    <scope>NUCLEOTIDE SEQUENCE</scope>
    <source>
        <tissue evidence="1">Shoot tissue taken approximately 20 cm above the soil surface</tissue>
    </source>
</reference>
<proteinExistence type="predicted"/>
<organism evidence="1">
    <name type="scientific">Arundo donax</name>
    <name type="common">Giant reed</name>
    <name type="synonym">Donax arundinaceus</name>
    <dbReference type="NCBI Taxonomy" id="35708"/>
    <lineage>
        <taxon>Eukaryota</taxon>
        <taxon>Viridiplantae</taxon>
        <taxon>Streptophyta</taxon>
        <taxon>Embryophyta</taxon>
        <taxon>Tracheophyta</taxon>
        <taxon>Spermatophyta</taxon>
        <taxon>Magnoliopsida</taxon>
        <taxon>Liliopsida</taxon>
        <taxon>Poales</taxon>
        <taxon>Poaceae</taxon>
        <taxon>PACMAD clade</taxon>
        <taxon>Arundinoideae</taxon>
        <taxon>Arundineae</taxon>
        <taxon>Arundo</taxon>
    </lineage>
</organism>
<name>A0A0A9EYT3_ARUDO</name>
<accession>A0A0A9EYT3</accession>
<dbReference type="AlphaFoldDB" id="A0A0A9EYT3"/>
<evidence type="ECO:0000313" key="1">
    <source>
        <dbReference type="EMBL" id="JAE04099.1"/>
    </source>
</evidence>